<comment type="similarity">
    <text evidence="2">Belongs to the CIA30 family.</text>
</comment>
<accession>A0A0N4VFZ3</accession>
<reference evidence="8" key="1">
    <citation type="submission" date="2017-02" db="UniProtKB">
        <authorList>
            <consortium name="WormBaseParasite"/>
        </authorList>
    </citation>
    <scope>IDENTIFICATION</scope>
</reference>
<dbReference type="GO" id="GO:0005739">
    <property type="term" value="C:mitochondrion"/>
    <property type="evidence" value="ECO:0007669"/>
    <property type="project" value="UniProtKB-SubCell"/>
</dbReference>
<keyword evidence="7" id="KW-1185">Reference proteome</keyword>
<dbReference type="OrthoDB" id="42561at2759"/>
<dbReference type="InterPro" id="IPR013857">
    <property type="entry name" value="NADH-UbQ_OxRdtase-assoc_prot30"/>
</dbReference>
<keyword evidence="3" id="KW-0496">Mitochondrion</keyword>
<dbReference type="WBParaSite" id="EVEC_0000967401-mRNA-1">
    <property type="protein sequence ID" value="EVEC_0000967401-mRNA-1"/>
    <property type="gene ID" value="EVEC_0000967401"/>
</dbReference>
<dbReference type="PANTHER" id="PTHR13194:SF18">
    <property type="entry name" value="COMPLEX I INTERMEDIATE-ASSOCIATED PROTEIN 30, MITOCHONDRIAL"/>
    <property type="match status" value="1"/>
</dbReference>
<dbReference type="SUPFAM" id="SSF49785">
    <property type="entry name" value="Galactose-binding domain-like"/>
    <property type="match status" value="1"/>
</dbReference>
<keyword evidence="4" id="KW-0143">Chaperone</keyword>
<name>A0A0N4VFZ3_ENTVE</name>
<proteinExistence type="inferred from homology"/>
<evidence type="ECO:0000313" key="8">
    <source>
        <dbReference type="WBParaSite" id="EVEC_0000967401-mRNA-1"/>
    </source>
</evidence>
<evidence type="ECO:0000256" key="4">
    <source>
        <dbReference type="ARBA" id="ARBA00023186"/>
    </source>
</evidence>
<dbReference type="EMBL" id="UXUI01009803">
    <property type="protein sequence ID" value="VDD94333.1"/>
    <property type="molecule type" value="Genomic_DNA"/>
</dbReference>
<evidence type="ECO:0000259" key="5">
    <source>
        <dbReference type="Pfam" id="PF08547"/>
    </source>
</evidence>
<dbReference type="AlphaFoldDB" id="A0A0N4VFZ3"/>
<evidence type="ECO:0000256" key="3">
    <source>
        <dbReference type="ARBA" id="ARBA00023128"/>
    </source>
</evidence>
<dbReference type="GO" id="GO:0032981">
    <property type="term" value="P:mitochondrial respiratory chain complex I assembly"/>
    <property type="evidence" value="ECO:0007669"/>
    <property type="project" value="TreeGrafter"/>
</dbReference>
<evidence type="ECO:0000313" key="7">
    <source>
        <dbReference type="Proteomes" id="UP000274131"/>
    </source>
</evidence>
<organism evidence="8">
    <name type="scientific">Enterobius vermicularis</name>
    <name type="common">Human pinworm</name>
    <dbReference type="NCBI Taxonomy" id="51028"/>
    <lineage>
        <taxon>Eukaryota</taxon>
        <taxon>Metazoa</taxon>
        <taxon>Ecdysozoa</taxon>
        <taxon>Nematoda</taxon>
        <taxon>Chromadorea</taxon>
        <taxon>Rhabditida</taxon>
        <taxon>Spirurina</taxon>
        <taxon>Oxyuridomorpha</taxon>
        <taxon>Oxyuroidea</taxon>
        <taxon>Oxyuridae</taxon>
        <taxon>Enterobius</taxon>
    </lineage>
</organism>
<reference evidence="6 7" key="2">
    <citation type="submission" date="2018-10" db="EMBL/GenBank/DDBJ databases">
        <authorList>
            <consortium name="Pathogen Informatics"/>
        </authorList>
    </citation>
    <scope>NUCLEOTIDE SEQUENCE [LARGE SCALE GENOMIC DNA]</scope>
</reference>
<evidence type="ECO:0000256" key="2">
    <source>
        <dbReference type="ARBA" id="ARBA00007884"/>
    </source>
</evidence>
<dbReference type="InterPro" id="IPR008979">
    <property type="entry name" value="Galactose-bd-like_sf"/>
</dbReference>
<dbReference type="PANTHER" id="PTHR13194">
    <property type="entry name" value="COMPLEX I INTERMEDIATE-ASSOCIATED PROTEIN 30"/>
    <property type="match status" value="1"/>
</dbReference>
<dbReference type="GO" id="GO:0006120">
    <property type="term" value="P:mitochondrial electron transport, NADH to ubiquinone"/>
    <property type="evidence" value="ECO:0007669"/>
    <property type="project" value="TreeGrafter"/>
</dbReference>
<dbReference type="GO" id="GO:0051082">
    <property type="term" value="F:unfolded protein binding"/>
    <property type="evidence" value="ECO:0007669"/>
    <property type="project" value="TreeGrafter"/>
</dbReference>
<gene>
    <name evidence="6" type="ORF">EVEC_LOCUS9084</name>
</gene>
<feature type="domain" description="NADH:ubiquinone oxidoreductase intermediate-associated protein 30" evidence="5">
    <location>
        <begin position="141"/>
        <end position="313"/>
    </location>
</feature>
<protein>
    <submittedName>
        <fullName evidence="8">CIA30 domain-containing protein</fullName>
    </submittedName>
</protein>
<sequence>MISRKLLCIAQKNLCECETIIYCNRRCAVSSALAKIFKKKKKDNELTDKLKSDSEEQGFSLFKRHVNEPTSLNFPNERGIENYNPKMPLKDLLAATPEVLREEAKKYKKELKDRWTIDLDKKQFFEELGHLQHGETRKEFIFDSPEAIALWNTGCDADEGYGYSHCELVPTDRKTAIFRGYLSTEVVKDGVHERSGWASMKLNLTRAFRRKKYFKRWASFSHLLVKCRGDGRSYKLMLHCPGMFDITWGNSYSCPLHTHGGPYWQYEKIPFSKFFHTVVGRIQDQQIPVFLKEVSSMAIVLMDRMDGDFSLEIDFIGVCHDRTHYEEFAYETYAVPIFNTKGI</sequence>
<evidence type="ECO:0000313" key="6">
    <source>
        <dbReference type="EMBL" id="VDD94333.1"/>
    </source>
</evidence>
<dbReference type="InterPro" id="IPR039131">
    <property type="entry name" value="NDUFAF1"/>
</dbReference>
<dbReference type="Pfam" id="PF08547">
    <property type="entry name" value="CIA30"/>
    <property type="match status" value="1"/>
</dbReference>
<dbReference type="STRING" id="51028.A0A0N4VFZ3"/>
<comment type="subcellular location">
    <subcellularLocation>
        <location evidence="1">Mitochondrion</location>
    </subcellularLocation>
</comment>
<evidence type="ECO:0000256" key="1">
    <source>
        <dbReference type="ARBA" id="ARBA00004173"/>
    </source>
</evidence>
<dbReference type="Proteomes" id="UP000274131">
    <property type="component" value="Unassembled WGS sequence"/>
</dbReference>